<proteinExistence type="inferred from homology"/>
<dbReference type="AlphaFoldDB" id="A0A291RNT1"/>
<evidence type="ECO:0000313" key="8">
    <source>
        <dbReference type="Proteomes" id="UP000221961"/>
    </source>
</evidence>
<dbReference type="GO" id="GO:0005886">
    <property type="term" value="C:plasma membrane"/>
    <property type="evidence" value="ECO:0007669"/>
    <property type="project" value="TreeGrafter"/>
</dbReference>
<feature type="domain" description="AMP-dependent synthetase/ligase" evidence="5">
    <location>
        <begin position="19"/>
        <end position="406"/>
    </location>
</feature>
<dbReference type="GO" id="GO:0070566">
    <property type="term" value="F:adenylyltransferase activity"/>
    <property type="evidence" value="ECO:0007669"/>
    <property type="project" value="TreeGrafter"/>
</dbReference>
<dbReference type="Pfam" id="PF00501">
    <property type="entry name" value="AMP-binding"/>
    <property type="match status" value="1"/>
</dbReference>
<dbReference type="Gene3D" id="3.30.300.30">
    <property type="match status" value="1"/>
</dbReference>
<sequence>MPMNREKQNPPTLIDILLQRAAEQPGRVGYTFLDARGGREDEDYALLLSRVFALATRVQEVSAPGDRILLLCPPGLDMIHALFACLLIRRIAVPLYVPTSRRHSDTVAAIARDSGAIAVIAPKSVAAVARDLLGWTGAQVIDSAPPALDATRHVLEMPPEPDDIAYLQYTSGSTGSPKGVVVRHRNLAHNIECHRLAFGQTANSSAVYWLPPSHDMGLILGILTPLFVGYPVTLMAPLTFLRNPLLWLRAISENPNTTAGGPNLAYGICAERVSRAEAARLDLARWDIAVVGAEPVNPAVLRSFSERFAVGGFRPRSIFPAYGLAEATLYVSGGPPGSGMRTRSFSTEALEQGTVTETLDGRELVELGPVLAGDAAVVDPATCRRSGPGRVGEIWLRGESVTSGYWDKPEESARTFGARIAGEDGAAYLRTGDLGFVVDGKLFICGRSKEVMIINGRNLFPQDIEWSIESNHPGLRRGGCAAFSTEIEGEERLIVVQELDGDTADDPVDGLEDSIRSAVSREHAVSLYRVIFVDKGQVPKTTSGKIRRSHLRHVYAPQLETRSI</sequence>
<dbReference type="PANTHER" id="PTHR22754">
    <property type="entry name" value="DISCO-INTERACTING PROTEIN 2 DIP2 -RELATED"/>
    <property type="match status" value="1"/>
</dbReference>
<dbReference type="FunFam" id="3.40.50.12780:FF:000013">
    <property type="entry name" value="Long-chain-fatty-acid--AMP ligase FadD32"/>
    <property type="match status" value="1"/>
</dbReference>
<evidence type="ECO:0000259" key="6">
    <source>
        <dbReference type="Pfam" id="PF23024"/>
    </source>
</evidence>
<protein>
    <submittedName>
        <fullName evidence="7">AMP-dependent synthetase</fullName>
    </submittedName>
</protein>
<dbReference type="KEGG" id="ntp:CRH09_23855"/>
<comment type="similarity">
    <text evidence="1">Belongs to the ATP-dependent AMP-binding enzyme family.</text>
</comment>
<dbReference type="InterPro" id="IPR000873">
    <property type="entry name" value="AMP-dep_synth/lig_dom"/>
</dbReference>
<reference evidence="7 8" key="1">
    <citation type="submission" date="2017-10" db="EMBL/GenBank/DDBJ databases">
        <title>Comparative genomics between pathogenic Norcardia.</title>
        <authorList>
            <person name="Zeng L."/>
        </authorList>
    </citation>
    <scope>NUCLEOTIDE SEQUENCE [LARGE SCALE GENOMIC DNA]</scope>
    <source>
        <strain evidence="7 8">NC_YFY_NT001</strain>
    </source>
</reference>
<feature type="domain" description="AMP-binding enzyme C-terminal" evidence="6">
    <location>
        <begin position="450"/>
        <end position="555"/>
    </location>
</feature>
<dbReference type="InterPro" id="IPR045851">
    <property type="entry name" value="AMP-bd_C_sf"/>
</dbReference>
<dbReference type="GO" id="GO:0006633">
    <property type="term" value="P:fatty acid biosynthetic process"/>
    <property type="evidence" value="ECO:0007669"/>
    <property type="project" value="TreeGrafter"/>
</dbReference>
<dbReference type="PANTHER" id="PTHR22754:SF32">
    <property type="entry name" value="DISCO-INTERACTING PROTEIN 2"/>
    <property type="match status" value="1"/>
</dbReference>
<evidence type="ECO:0000259" key="5">
    <source>
        <dbReference type="Pfam" id="PF00501"/>
    </source>
</evidence>
<dbReference type="InterPro" id="IPR040097">
    <property type="entry name" value="FAAL/FAAC"/>
</dbReference>
<evidence type="ECO:0000256" key="1">
    <source>
        <dbReference type="ARBA" id="ARBA00006432"/>
    </source>
</evidence>
<dbReference type="InterPro" id="IPR042099">
    <property type="entry name" value="ANL_N_sf"/>
</dbReference>
<dbReference type="PROSITE" id="PS00455">
    <property type="entry name" value="AMP_BINDING"/>
    <property type="match status" value="1"/>
</dbReference>
<accession>A0A291RNT1</accession>
<evidence type="ECO:0000256" key="2">
    <source>
        <dbReference type="ARBA" id="ARBA00022598"/>
    </source>
</evidence>
<keyword evidence="2" id="KW-0436">Ligase</keyword>
<keyword evidence="3" id="KW-0276">Fatty acid metabolism</keyword>
<dbReference type="Pfam" id="PF23024">
    <property type="entry name" value="AMP-dom_DIP2-like"/>
    <property type="match status" value="1"/>
</dbReference>
<dbReference type="Gene3D" id="3.40.50.12780">
    <property type="entry name" value="N-terminal domain of ligase-like"/>
    <property type="match status" value="1"/>
</dbReference>
<evidence type="ECO:0000256" key="3">
    <source>
        <dbReference type="ARBA" id="ARBA00022832"/>
    </source>
</evidence>
<dbReference type="InterPro" id="IPR025110">
    <property type="entry name" value="AMP-bd_C"/>
</dbReference>
<dbReference type="Proteomes" id="UP000221961">
    <property type="component" value="Chromosome"/>
</dbReference>
<dbReference type="EMBL" id="CP023778">
    <property type="protein sequence ID" value="ATL68772.1"/>
    <property type="molecule type" value="Genomic_DNA"/>
</dbReference>
<dbReference type="GO" id="GO:0071766">
    <property type="term" value="P:Actinobacterium-type cell wall biogenesis"/>
    <property type="evidence" value="ECO:0007669"/>
    <property type="project" value="UniProtKB-ARBA"/>
</dbReference>
<evidence type="ECO:0000313" key="7">
    <source>
        <dbReference type="EMBL" id="ATL68772.1"/>
    </source>
</evidence>
<keyword evidence="4" id="KW-0443">Lipid metabolism</keyword>
<organism evidence="7 8">
    <name type="scientific">Nocardia terpenica</name>
    <dbReference type="NCBI Taxonomy" id="455432"/>
    <lineage>
        <taxon>Bacteria</taxon>
        <taxon>Bacillati</taxon>
        <taxon>Actinomycetota</taxon>
        <taxon>Actinomycetes</taxon>
        <taxon>Mycobacteriales</taxon>
        <taxon>Nocardiaceae</taxon>
        <taxon>Nocardia</taxon>
    </lineage>
</organism>
<dbReference type="GO" id="GO:0016874">
    <property type="term" value="F:ligase activity"/>
    <property type="evidence" value="ECO:0007669"/>
    <property type="project" value="UniProtKB-KW"/>
</dbReference>
<dbReference type="SUPFAM" id="SSF56801">
    <property type="entry name" value="Acetyl-CoA synthetase-like"/>
    <property type="match status" value="1"/>
</dbReference>
<dbReference type="CDD" id="cd05931">
    <property type="entry name" value="FAAL"/>
    <property type="match status" value="1"/>
</dbReference>
<gene>
    <name evidence="7" type="ORF">CRH09_23855</name>
</gene>
<dbReference type="InterPro" id="IPR020845">
    <property type="entry name" value="AMP-binding_CS"/>
</dbReference>
<name>A0A291RNT1_9NOCA</name>
<evidence type="ECO:0000256" key="4">
    <source>
        <dbReference type="ARBA" id="ARBA00023098"/>
    </source>
</evidence>